<dbReference type="GO" id="GO:0006310">
    <property type="term" value="P:DNA recombination"/>
    <property type="evidence" value="ECO:0007669"/>
    <property type="project" value="UniProtKB-KW"/>
</dbReference>
<dbReference type="EMBL" id="KC516871">
    <property type="protein sequence ID" value="AGL45123.1"/>
    <property type="molecule type" value="Genomic_DNA"/>
</dbReference>
<dbReference type="InterPro" id="IPR011010">
    <property type="entry name" value="DNA_brk_join_enz"/>
</dbReference>
<proteinExistence type="predicted"/>
<dbReference type="PATRIC" id="fig|1491.442.peg.2086"/>
<reference evidence="5" key="1">
    <citation type="journal article" date="2013" name="Genome Biol. Evol.">
        <title>The Type F6 Neurotoxin Gene Cluster Locus of Group II Clostridium botulinum Has Evolved by Successive Disruption of Two Different Ancestral Precursors.</title>
        <authorList>
            <person name="Carter A.T."/>
            <person name="Stringer S.C."/>
            <person name="Webb M.D."/>
            <person name="Peck M.W."/>
        </authorList>
    </citation>
    <scope>NUCLEOTIDE SEQUENCE</scope>
    <source>
        <strain evidence="4">Craig610</strain>
        <strain evidence="5">Eklund202F</strain>
        <strain evidence="6">HobbsFT10</strain>
        <strain evidence="2">IFR 06/001</strain>
        <strain evidence="3">IFR 06/005</strain>
    </source>
</reference>
<keyword evidence="1" id="KW-0233">DNA recombination</keyword>
<dbReference type="AlphaFoldDB" id="R4NED8"/>
<evidence type="ECO:0000313" key="5">
    <source>
        <dbReference type="EMBL" id="AGL45123.1"/>
    </source>
</evidence>
<dbReference type="EMBL" id="KC516870">
    <property type="protein sequence ID" value="AGL45083.1"/>
    <property type="molecule type" value="Genomic_DNA"/>
</dbReference>
<dbReference type="EMBL" id="KC516868">
    <property type="protein sequence ID" value="AGL45003.1"/>
    <property type="molecule type" value="Genomic_DNA"/>
</dbReference>
<dbReference type="EMBL" id="KC516869">
    <property type="protein sequence ID" value="AGL45043.1"/>
    <property type="molecule type" value="Genomic_DNA"/>
</dbReference>
<dbReference type="EMBL" id="KC516872">
    <property type="protein sequence ID" value="AGL45163.1"/>
    <property type="molecule type" value="Genomic_DNA"/>
</dbReference>
<evidence type="ECO:0000256" key="1">
    <source>
        <dbReference type="ARBA" id="ARBA00023172"/>
    </source>
</evidence>
<sequence length="684" mass="81496">MQLNEVQYDDYIRNNIIYNINNAIDKRMEYICFDIDKYNKFENDIWDFNYENRNKRSLALYRVNFSNIREPFKKYCKILVLKEIKIKKVRISTCVKIINILKYICDRFYDLKIINVKLLNIVAVKSYFNECKDKNKPSMISKSSSILNKLVKVIEDIEKIDLSEIKKYLSEITSTYSKIRPYTAINEYIPDIFLNQIVSVAMKDIDDSNLNYPTRLVACLIVILANTGMRAEELSLLERNKLTTIKAGDKEVDFIEFLTFKTVGRGKQFRRTSCFLSEDGGVAYEKAEKLVDEFIDNLSKEIKEKVLYYFYSGKYIRNKKFLPKKYVDELKELPQNKIDEFTNEAKRYLYLGRYGLLIRGTAQLRNSVKKFFVRHRNDFDLSALNSQEKTQIRYYSINSQSVYEYVFNFEERKKITFENAKNLKIPYAGLHQFRITVCTKLFMQGVHIDYILKHMNHLSEDMTVYYNKSETFINELEESIKLISDITKDNGHIETNINKIDENLIDEYSDLEIIKKIKKVNEFLEKNNININKDMHKIIKILLKTNTTIEENEFGMCIRSIINGICDRKKYFSSINDNYYVGIQLDNYKFIKNHYERFVQKKEVIEHNKKIADKDSRFTNEYQREVKALTYYVDKTLNREVELLEDDIDNHGIENIIERYPDLKNIINNIEEIKKDLSLWKKEY</sequence>
<protein>
    <submittedName>
        <fullName evidence="5">Phage integrase family site-specific recombinase</fullName>
    </submittedName>
</protein>
<dbReference type="GO" id="GO:0003677">
    <property type="term" value="F:DNA binding"/>
    <property type="evidence" value="ECO:0007669"/>
    <property type="project" value="InterPro"/>
</dbReference>
<organism evidence="5">
    <name type="scientific">Clostridium botulinum</name>
    <dbReference type="NCBI Taxonomy" id="1491"/>
    <lineage>
        <taxon>Bacteria</taxon>
        <taxon>Bacillati</taxon>
        <taxon>Bacillota</taxon>
        <taxon>Clostridia</taxon>
        <taxon>Eubacteriales</taxon>
        <taxon>Clostridiaceae</taxon>
        <taxon>Clostridium</taxon>
    </lineage>
</organism>
<evidence type="ECO:0000313" key="2">
    <source>
        <dbReference type="EMBL" id="AGL45003.1"/>
    </source>
</evidence>
<dbReference type="GO" id="GO:0015074">
    <property type="term" value="P:DNA integration"/>
    <property type="evidence" value="ECO:0007669"/>
    <property type="project" value="InterPro"/>
</dbReference>
<evidence type="ECO:0000313" key="3">
    <source>
        <dbReference type="EMBL" id="AGL45043.1"/>
    </source>
</evidence>
<name>R4NED8_CLOBO</name>
<accession>R4NED8</accession>
<dbReference type="InterPro" id="IPR013762">
    <property type="entry name" value="Integrase-like_cat_sf"/>
</dbReference>
<dbReference type="Gene3D" id="1.10.443.10">
    <property type="entry name" value="Intergrase catalytic core"/>
    <property type="match status" value="1"/>
</dbReference>
<dbReference type="SUPFAM" id="SSF56349">
    <property type="entry name" value="DNA breaking-rejoining enzymes"/>
    <property type="match status" value="1"/>
</dbReference>
<evidence type="ECO:0000313" key="4">
    <source>
        <dbReference type="EMBL" id="AGL45083.1"/>
    </source>
</evidence>
<evidence type="ECO:0000313" key="6">
    <source>
        <dbReference type="EMBL" id="AGL45163.1"/>
    </source>
</evidence>